<name>A0A2P8HXR8_SACCR</name>
<evidence type="ECO:0000259" key="1">
    <source>
        <dbReference type="Pfam" id="PF25535"/>
    </source>
</evidence>
<dbReference type="InterPro" id="IPR057679">
    <property type="entry name" value="DUF7919"/>
</dbReference>
<dbReference type="RefSeq" id="WP_181320737.1">
    <property type="nucleotide sequence ID" value="NZ_PYAX01000022.1"/>
</dbReference>
<accession>A0A2P8HXR8</accession>
<dbReference type="Pfam" id="PF25535">
    <property type="entry name" value="DUF7919"/>
    <property type="match status" value="1"/>
</dbReference>
<keyword evidence="3" id="KW-1185">Reference proteome</keyword>
<sequence length="215" mass="23357">MTTYEDLTPYAYSGEVTGPVVNVGWLGAESRFEVGEPGPGFAEALSALVRFDHVRPTRGWHQCRLCGPGAAYPVCEPDGDGEVVLGSAEIDVPGTGVVYAAPNLVYHYVVRHHYRPPAGFVRAVLARAEASAGAWEETKRSLSAGTPVRGEIRGYHVTGLWLDLPDRPDVDAFIPNDLYGPYGVGENREHVAFHVPVDAVVVGHSDRERRVVLRV</sequence>
<comment type="caution">
    <text evidence="2">The sequence shown here is derived from an EMBL/GenBank/DDBJ whole genome shotgun (WGS) entry which is preliminary data.</text>
</comment>
<evidence type="ECO:0000313" key="2">
    <source>
        <dbReference type="EMBL" id="PSL51031.1"/>
    </source>
</evidence>
<proteinExistence type="predicted"/>
<organism evidence="2 3">
    <name type="scientific">Saccharothrix carnea</name>
    <dbReference type="NCBI Taxonomy" id="1280637"/>
    <lineage>
        <taxon>Bacteria</taxon>
        <taxon>Bacillati</taxon>
        <taxon>Actinomycetota</taxon>
        <taxon>Actinomycetes</taxon>
        <taxon>Pseudonocardiales</taxon>
        <taxon>Pseudonocardiaceae</taxon>
        <taxon>Saccharothrix</taxon>
    </lineage>
</organism>
<evidence type="ECO:0000313" key="3">
    <source>
        <dbReference type="Proteomes" id="UP000241118"/>
    </source>
</evidence>
<dbReference type="EMBL" id="PYAX01000022">
    <property type="protein sequence ID" value="PSL51031.1"/>
    <property type="molecule type" value="Genomic_DNA"/>
</dbReference>
<gene>
    <name evidence="2" type="ORF">B0I31_12227</name>
</gene>
<protein>
    <recommendedName>
        <fullName evidence="1">DUF7919 domain-containing protein</fullName>
    </recommendedName>
</protein>
<feature type="domain" description="DUF7919" evidence="1">
    <location>
        <begin position="2"/>
        <end position="125"/>
    </location>
</feature>
<dbReference type="AlphaFoldDB" id="A0A2P8HXR8"/>
<dbReference type="Proteomes" id="UP000241118">
    <property type="component" value="Unassembled WGS sequence"/>
</dbReference>
<reference evidence="2 3" key="1">
    <citation type="submission" date="2018-03" db="EMBL/GenBank/DDBJ databases">
        <title>Genomic Encyclopedia of Type Strains, Phase III (KMG-III): the genomes of soil and plant-associated and newly described type strains.</title>
        <authorList>
            <person name="Whitman W."/>
        </authorList>
    </citation>
    <scope>NUCLEOTIDE SEQUENCE [LARGE SCALE GENOMIC DNA]</scope>
    <source>
        <strain evidence="2 3">CGMCC 4.7097</strain>
    </source>
</reference>